<accession>A0ABT1CN80</accession>
<evidence type="ECO:0000313" key="4">
    <source>
        <dbReference type="Proteomes" id="UP001320715"/>
    </source>
</evidence>
<keyword evidence="4" id="KW-1185">Reference proteome</keyword>
<reference evidence="3 4" key="1">
    <citation type="submission" date="2020-01" db="EMBL/GenBank/DDBJ databases">
        <title>Genomes of bacteria type strains.</title>
        <authorList>
            <person name="Chen J."/>
            <person name="Zhu S."/>
            <person name="Yang J."/>
        </authorList>
    </citation>
    <scope>NUCLEOTIDE SEQUENCE [LARGE SCALE GENOMIC DNA]</scope>
    <source>
        <strain evidence="3 4">DSM 16655</strain>
    </source>
</reference>
<evidence type="ECO:0000313" key="3">
    <source>
        <dbReference type="EMBL" id="MCO6407635.1"/>
    </source>
</evidence>
<protein>
    <recommendedName>
        <fullName evidence="2">Phasin domain-containing protein</fullName>
    </recommendedName>
</protein>
<feature type="domain" description="Phasin" evidence="2">
    <location>
        <begin position="86"/>
        <end position="163"/>
    </location>
</feature>
<name>A0ABT1CN80_9HYPH</name>
<feature type="region of interest" description="Disordered" evidence="1">
    <location>
        <begin position="1"/>
        <end position="23"/>
    </location>
</feature>
<dbReference type="Pfam" id="PF09361">
    <property type="entry name" value="Phasin_2"/>
    <property type="match status" value="1"/>
</dbReference>
<sequence>MTKTTRTNTNTKTNTSTSGTTPEMAAAEAGRIINDTLDALRPGLDVPAAARDFVAAQAATAQARVEDARKGATELNAQAGNAAMSLAGAYAGLARTMIDISAANSGHALSAAERLATAKTLPEAMQIQADFVRDSASANFDRFRELTDTARQTASEVAATTQDSALKAWSLTKTAA</sequence>
<evidence type="ECO:0000259" key="2">
    <source>
        <dbReference type="Pfam" id="PF09361"/>
    </source>
</evidence>
<gene>
    <name evidence="3" type="ORF">GTW23_05555</name>
</gene>
<organism evidence="3 4">
    <name type="scientific">Hoeflea alexandrii</name>
    <dbReference type="NCBI Taxonomy" id="288436"/>
    <lineage>
        <taxon>Bacteria</taxon>
        <taxon>Pseudomonadati</taxon>
        <taxon>Pseudomonadota</taxon>
        <taxon>Alphaproteobacteria</taxon>
        <taxon>Hyphomicrobiales</taxon>
        <taxon>Rhizobiaceae</taxon>
        <taxon>Hoeflea</taxon>
    </lineage>
</organism>
<dbReference type="Proteomes" id="UP001320715">
    <property type="component" value="Unassembled WGS sequence"/>
</dbReference>
<comment type="caution">
    <text evidence="3">The sequence shown here is derived from an EMBL/GenBank/DDBJ whole genome shotgun (WGS) entry which is preliminary data.</text>
</comment>
<dbReference type="EMBL" id="JAAAML010000001">
    <property type="protein sequence ID" value="MCO6407635.1"/>
    <property type="molecule type" value="Genomic_DNA"/>
</dbReference>
<proteinExistence type="predicted"/>
<feature type="compositionally biased region" description="Low complexity" evidence="1">
    <location>
        <begin position="1"/>
        <end position="21"/>
    </location>
</feature>
<evidence type="ECO:0000256" key="1">
    <source>
        <dbReference type="SAM" id="MobiDB-lite"/>
    </source>
</evidence>
<dbReference type="InterPro" id="IPR018968">
    <property type="entry name" value="Phasin"/>
</dbReference>
<dbReference type="RefSeq" id="WP_252914949.1">
    <property type="nucleotide sequence ID" value="NZ_JAAAML010000001.1"/>
</dbReference>